<evidence type="ECO:0000256" key="1">
    <source>
        <dbReference type="SAM" id="MobiDB-lite"/>
    </source>
</evidence>
<feature type="compositionally biased region" description="Polar residues" evidence="1">
    <location>
        <begin position="1090"/>
        <end position="1107"/>
    </location>
</feature>
<feature type="region of interest" description="Disordered" evidence="1">
    <location>
        <begin position="605"/>
        <end position="677"/>
    </location>
</feature>
<feature type="compositionally biased region" description="Acidic residues" evidence="1">
    <location>
        <begin position="2228"/>
        <end position="2240"/>
    </location>
</feature>
<feature type="compositionally biased region" description="Low complexity" evidence="1">
    <location>
        <begin position="1039"/>
        <end position="1054"/>
    </location>
</feature>
<evidence type="ECO:0000313" key="2">
    <source>
        <dbReference type="EMBL" id="OHT08866.1"/>
    </source>
</evidence>
<feature type="compositionally biased region" description="Basic and acidic residues" evidence="1">
    <location>
        <begin position="1578"/>
        <end position="1592"/>
    </location>
</feature>
<feature type="compositionally biased region" description="Low complexity" evidence="1">
    <location>
        <begin position="2330"/>
        <end position="2355"/>
    </location>
</feature>
<feature type="region of interest" description="Disordered" evidence="1">
    <location>
        <begin position="944"/>
        <end position="1107"/>
    </location>
</feature>
<feature type="compositionally biased region" description="Polar residues" evidence="1">
    <location>
        <begin position="2174"/>
        <end position="2225"/>
    </location>
</feature>
<feature type="compositionally biased region" description="Low complexity" evidence="1">
    <location>
        <begin position="733"/>
        <end position="751"/>
    </location>
</feature>
<feature type="compositionally biased region" description="Low complexity" evidence="1">
    <location>
        <begin position="2365"/>
        <end position="2376"/>
    </location>
</feature>
<accession>A0A1J4KD14</accession>
<comment type="caution">
    <text evidence="2">The sequence shown here is derived from an EMBL/GenBank/DDBJ whole genome shotgun (WGS) entry which is preliminary data.</text>
</comment>
<feature type="region of interest" description="Disordered" evidence="1">
    <location>
        <begin position="1"/>
        <end position="162"/>
    </location>
</feature>
<feature type="compositionally biased region" description="Basic and acidic residues" evidence="1">
    <location>
        <begin position="1931"/>
        <end position="1948"/>
    </location>
</feature>
<feature type="compositionally biased region" description="Polar residues" evidence="1">
    <location>
        <begin position="2141"/>
        <end position="2156"/>
    </location>
</feature>
<feature type="compositionally biased region" description="Low complexity" evidence="1">
    <location>
        <begin position="2086"/>
        <end position="2103"/>
    </location>
</feature>
<feature type="compositionally biased region" description="Acidic residues" evidence="1">
    <location>
        <begin position="1258"/>
        <end position="1271"/>
    </location>
</feature>
<feature type="region of interest" description="Disordered" evidence="1">
    <location>
        <begin position="1139"/>
        <end position="1168"/>
    </location>
</feature>
<gene>
    <name evidence="2" type="ORF">TRFO_22444</name>
</gene>
<feature type="compositionally biased region" description="Basic and acidic residues" evidence="1">
    <location>
        <begin position="2625"/>
        <end position="2636"/>
    </location>
</feature>
<feature type="compositionally biased region" description="Low complexity" evidence="1">
    <location>
        <begin position="619"/>
        <end position="632"/>
    </location>
</feature>
<organism evidence="2 3">
    <name type="scientific">Tritrichomonas foetus</name>
    <dbReference type="NCBI Taxonomy" id="1144522"/>
    <lineage>
        <taxon>Eukaryota</taxon>
        <taxon>Metamonada</taxon>
        <taxon>Parabasalia</taxon>
        <taxon>Tritrichomonadida</taxon>
        <taxon>Tritrichomonadidae</taxon>
        <taxon>Tritrichomonas</taxon>
    </lineage>
</organism>
<dbReference type="VEuPathDB" id="TrichDB:TRFO_22444"/>
<dbReference type="Proteomes" id="UP000179807">
    <property type="component" value="Unassembled WGS sequence"/>
</dbReference>
<protein>
    <submittedName>
        <fullName evidence="2">Uncharacterized protein</fullName>
    </submittedName>
</protein>
<feature type="compositionally biased region" description="Basic residues" evidence="1">
    <location>
        <begin position="366"/>
        <end position="377"/>
    </location>
</feature>
<feature type="compositionally biased region" description="Polar residues" evidence="1">
    <location>
        <begin position="1008"/>
        <end position="1020"/>
    </location>
</feature>
<evidence type="ECO:0000313" key="3">
    <source>
        <dbReference type="Proteomes" id="UP000179807"/>
    </source>
</evidence>
<feature type="compositionally biased region" description="Polar residues" evidence="1">
    <location>
        <begin position="1483"/>
        <end position="1510"/>
    </location>
</feature>
<feature type="region of interest" description="Disordered" evidence="1">
    <location>
        <begin position="1233"/>
        <end position="1280"/>
    </location>
</feature>
<feature type="compositionally biased region" description="Polar residues" evidence="1">
    <location>
        <begin position="2035"/>
        <end position="2050"/>
    </location>
</feature>
<feature type="compositionally biased region" description="Polar residues" evidence="1">
    <location>
        <begin position="1057"/>
        <end position="1073"/>
    </location>
</feature>
<feature type="compositionally biased region" description="Basic and acidic residues" evidence="1">
    <location>
        <begin position="2818"/>
        <end position="2849"/>
    </location>
</feature>
<feature type="compositionally biased region" description="Low complexity" evidence="1">
    <location>
        <begin position="55"/>
        <end position="71"/>
    </location>
</feature>
<feature type="compositionally biased region" description="Polar residues" evidence="1">
    <location>
        <begin position="2786"/>
        <end position="2801"/>
    </location>
</feature>
<dbReference type="RefSeq" id="XP_068362002.1">
    <property type="nucleotide sequence ID" value="XM_068502559.1"/>
</dbReference>
<feature type="compositionally biased region" description="Low complexity" evidence="1">
    <location>
        <begin position="1154"/>
        <end position="1168"/>
    </location>
</feature>
<feature type="compositionally biased region" description="Basic and acidic residues" evidence="1">
    <location>
        <begin position="2157"/>
        <end position="2173"/>
    </location>
</feature>
<feature type="compositionally biased region" description="Polar residues" evidence="1">
    <location>
        <begin position="140"/>
        <end position="152"/>
    </location>
</feature>
<feature type="compositionally biased region" description="Basic and acidic residues" evidence="1">
    <location>
        <begin position="989"/>
        <end position="1006"/>
    </location>
</feature>
<feature type="region of interest" description="Disordered" evidence="1">
    <location>
        <begin position="783"/>
        <end position="930"/>
    </location>
</feature>
<dbReference type="GeneID" id="94837263"/>
<feature type="region of interest" description="Disordered" evidence="1">
    <location>
        <begin position="1803"/>
        <end position="1838"/>
    </location>
</feature>
<keyword evidence="3" id="KW-1185">Reference proteome</keyword>
<feature type="compositionally biased region" description="Polar residues" evidence="1">
    <location>
        <begin position="1722"/>
        <end position="1740"/>
    </location>
</feature>
<feature type="compositionally biased region" description="Polar residues" evidence="1">
    <location>
        <begin position="920"/>
        <end position="930"/>
    </location>
</feature>
<feature type="compositionally biased region" description="Basic and acidic residues" evidence="1">
    <location>
        <begin position="1710"/>
        <end position="1721"/>
    </location>
</feature>
<dbReference type="EMBL" id="MLAK01000655">
    <property type="protein sequence ID" value="OHT08866.1"/>
    <property type="molecule type" value="Genomic_DNA"/>
</dbReference>
<feature type="compositionally biased region" description="Polar residues" evidence="1">
    <location>
        <begin position="1825"/>
        <end position="1838"/>
    </location>
</feature>
<feature type="compositionally biased region" description="Polar residues" evidence="1">
    <location>
        <begin position="1603"/>
        <end position="1637"/>
    </location>
</feature>
<feature type="region of interest" description="Disordered" evidence="1">
    <location>
        <begin position="1925"/>
        <end position="2006"/>
    </location>
</feature>
<feature type="compositionally biased region" description="Low complexity" evidence="1">
    <location>
        <begin position="1236"/>
        <end position="1250"/>
    </location>
</feature>
<feature type="region of interest" description="Disordered" evidence="1">
    <location>
        <begin position="1663"/>
        <end position="1791"/>
    </location>
</feature>
<reference evidence="2" key="1">
    <citation type="submission" date="2016-10" db="EMBL/GenBank/DDBJ databases">
        <authorList>
            <person name="Benchimol M."/>
            <person name="Almeida L.G."/>
            <person name="Vasconcelos A.T."/>
            <person name="Perreira-Neves A."/>
            <person name="Rosa I.A."/>
            <person name="Tasca T."/>
            <person name="Bogo M.R."/>
            <person name="de Souza W."/>
        </authorList>
    </citation>
    <scope>NUCLEOTIDE SEQUENCE [LARGE SCALE GENOMIC DNA]</scope>
    <source>
        <strain evidence="2">K</strain>
    </source>
</reference>
<feature type="region of interest" description="Disordered" evidence="1">
    <location>
        <begin position="2030"/>
        <end position="2577"/>
    </location>
</feature>
<feature type="compositionally biased region" description="Polar residues" evidence="1">
    <location>
        <begin position="801"/>
        <end position="820"/>
    </location>
</feature>
<feature type="compositionally biased region" description="Polar residues" evidence="1">
    <location>
        <begin position="2308"/>
        <end position="2319"/>
    </location>
</feature>
<feature type="region of interest" description="Disordered" evidence="1">
    <location>
        <begin position="294"/>
        <end position="404"/>
    </location>
</feature>
<feature type="region of interest" description="Disordered" evidence="1">
    <location>
        <begin position="704"/>
        <end position="770"/>
    </location>
</feature>
<feature type="compositionally biased region" description="Polar residues" evidence="1">
    <location>
        <begin position="2063"/>
        <end position="2080"/>
    </location>
</feature>
<name>A0A1J4KD14_9EUKA</name>
<feature type="compositionally biased region" description="Acidic residues" evidence="1">
    <location>
        <begin position="105"/>
        <end position="137"/>
    </location>
</feature>
<feature type="region of interest" description="Disordered" evidence="1">
    <location>
        <begin position="1423"/>
        <end position="1461"/>
    </location>
</feature>
<feature type="compositionally biased region" description="Basic and acidic residues" evidence="1">
    <location>
        <begin position="859"/>
        <end position="870"/>
    </location>
</feature>
<feature type="compositionally biased region" description="Polar residues" evidence="1">
    <location>
        <begin position="1803"/>
        <end position="1812"/>
    </location>
</feature>
<proteinExistence type="predicted"/>
<feature type="compositionally biased region" description="Polar residues" evidence="1">
    <location>
        <begin position="2670"/>
        <end position="2679"/>
    </location>
</feature>
<feature type="compositionally biased region" description="Polar residues" evidence="1">
    <location>
        <begin position="828"/>
        <end position="856"/>
    </location>
</feature>
<feature type="compositionally biased region" description="Acidic residues" evidence="1">
    <location>
        <begin position="871"/>
        <end position="880"/>
    </location>
</feature>
<feature type="compositionally biased region" description="Basic and acidic residues" evidence="1">
    <location>
        <begin position="1074"/>
        <end position="1089"/>
    </location>
</feature>
<feature type="compositionally biased region" description="Polar residues" evidence="1">
    <location>
        <begin position="1996"/>
        <end position="2006"/>
    </location>
</feature>
<feature type="region of interest" description="Disordered" evidence="1">
    <location>
        <begin position="2590"/>
        <end position="2711"/>
    </location>
</feature>
<feature type="compositionally biased region" description="Acidic residues" evidence="1">
    <location>
        <begin position="1690"/>
        <end position="1705"/>
    </location>
</feature>
<feature type="compositionally biased region" description="Low complexity" evidence="1">
    <location>
        <begin position="1949"/>
        <end position="1960"/>
    </location>
</feature>
<feature type="compositionally biased region" description="Basic and acidic residues" evidence="1">
    <location>
        <begin position="704"/>
        <end position="716"/>
    </location>
</feature>
<feature type="compositionally biased region" description="Acidic residues" evidence="1">
    <location>
        <begin position="2104"/>
        <end position="2119"/>
    </location>
</feature>
<feature type="region of interest" description="Disordered" evidence="1">
    <location>
        <begin position="1851"/>
        <end position="1876"/>
    </location>
</feature>
<feature type="compositionally biased region" description="Low complexity" evidence="1">
    <location>
        <begin position="1760"/>
        <end position="1773"/>
    </location>
</feature>
<feature type="region of interest" description="Disordered" evidence="1">
    <location>
        <begin position="1478"/>
        <end position="1643"/>
    </location>
</feature>
<feature type="compositionally biased region" description="Polar residues" evidence="1">
    <location>
        <begin position="944"/>
        <end position="959"/>
    </location>
</feature>
<feature type="compositionally biased region" description="Low complexity" evidence="1">
    <location>
        <begin position="541"/>
        <end position="550"/>
    </location>
</feature>
<feature type="compositionally biased region" description="Low complexity" evidence="1">
    <location>
        <begin position="15"/>
        <end position="25"/>
    </location>
</feature>
<feature type="region of interest" description="Disordered" evidence="1">
    <location>
        <begin position="2757"/>
        <end position="2891"/>
    </location>
</feature>
<feature type="compositionally biased region" description="Basic and acidic residues" evidence="1">
    <location>
        <begin position="1021"/>
        <end position="1038"/>
    </location>
</feature>
<feature type="compositionally biased region" description="Basic and acidic residues" evidence="1">
    <location>
        <begin position="1425"/>
        <end position="1461"/>
    </location>
</feature>
<feature type="compositionally biased region" description="Polar residues" evidence="1">
    <location>
        <begin position="85"/>
        <end position="98"/>
    </location>
</feature>
<feature type="compositionally biased region" description="Basic and acidic residues" evidence="1">
    <location>
        <begin position="2421"/>
        <end position="2430"/>
    </location>
</feature>
<feature type="compositionally biased region" description="Low complexity" evidence="1">
    <location>
        <begin position="2503"/>
        <end position="2515"/>
    </location>
</feature>
<feature type="compositionally biased region" description="Polar residues" evidence="1">
    <location>
        <begin position="1781"/>
        <end position="1791"/>
    </location>
</feature>
<sequence>MSIDEAQFSDLANESKISTKSSSKSKSSKKKQKSLSFVEEKTNEESNPEDILNLSNISKTKSSKTNSKMSSELNISIHDNESKSSKVLQSRNISNFNEKSNKDFNEEDEYEYNEILDEDEEEEQNLFYEEDEEEEEINESHISYTTTNSSSAEEPFEFTPKSNVKGQRIFEIDSIPSSSSHRIKNIIIASSSTASTETESQEEAHLEVSPNNLQFEILNNSEYNMSSANQASTVKKKIKKVVKPKSRAKIINQQVDIIKNKKETDTDESSSQSQTFNLVVDSSNIVFDFPQIEEEEENEENHKMKNKKGKSTQITMKKYIKRRIPKDGEEPSPHFTIVKRNRKESPKRNTSSQTEIKKKPEGFVTKTKKIRVRRKKNPNVEIKNSNDDDSNANNNKNMLMKDPSSSGLFDDIDSVEMANVKVPFLKTNEKQFDSSFQPDENNKCGNLKERKVSSPYDFEQLVDSIKLPEKPITQREIVDKDTLLIDKLPISESSIVESVSSEIAYQENNEQNSNNEKISKEEKQKVIHNINIHDNDDEYYYDSSSQNSENENIDLSPEVEKESDFSSSDFSQKNMKQSQIIKNINTTSSYSDVSTSSEFYKDYKKTKHPINQQSTPRKIPSIDSSSSEIISSEAPQPKRRPPHTKPTKDPSTSSFSKEMENVNEPKFQREQQKNSDSSILFYSSSSIKSSSKLSNKLAPVYQKEELSEEYSDHNINVDDVSEEIPNQQQQNESSPIQSYIQNIPSSSSSSQKHQRQVKNNKIILTPTKMKRVEYSDSSYYSSNEIHFDQETQKPKPKANSDDSPQFTSLKPKQENIQPENINEDKSESSQFSNDFENISHSKYSNKLKANNENSYISEIKNEKRETKDNIDEYEAEEEETKEVSSMIYELEPILEKTKDSSSDDEVTTTEDLSSFVFGQRSPNQDNLQQEQAILSLPTIEEMKTQTQTRSVTINTNQLQKESDDEPSTITEDPSNGIIGLSPRNPYRKKPAELEKDQEKLKNEVLMKHQNQIGHQANKESQVQKEIEFKDHQQSKDESSSSSISDSSSVFIGISPQRPINSKKSYSTTDSQSISERKVEINSQNEEKTIENQSSTFSDAINNQSYTKANDDEKYEYVFEEEEENINVNEIFPNHQFDEILGKKNDKTQYSSSASKYGSPESTSSSKKSLTFEELIAQIETKPKKVDETQKIEEDVNYKVEIPESEKYEYEYEYEEDTNINTINSNKLNKTYQTDLKSPSASPSGKSSPIKLFDMVNYDNEEEEEDMNEYNDNENSLNFSGEYKTSKKDKYQIDRIAKSKKESNSLIDSASGSTFHSKISTHSIKKVIIDSEEGSLTSEENSLSYFSDEFDKANEIPPNSNIDKNKSINDESSVISTFSDGNSEFDGSLVEIKMPTFIQTKINKKNSAKSESSLFLSSSEDFIEPEDNKKLEKTPKKYDNKLKNLEKNKIDDAKSSKSKKVDKIDPVEYKSKAFARIKERFSPQVKSNQQNQTSKTVETQDRTQYQNQTPIKNPINKMSAFKKESNKSIVTNRKVEKLNDSLDEYSSSEENSTEVVLKLEDENPSYHSIKNNKRKNLKQSHEHSDSSESKSDSDTYEALKPANLISQPTNKFIETSNRQSISSNTDSTQNPKTITNELSVKENEYFKQDQVNIESDSSSIDFSSAFLNPRMKNPDNVPKSIPHKINGDSDSYIDSEDEHEDNENESNENTQIKDTKDGDKKQSFNTQSDQYSESSQFSNAYEKQKNKNKKVIIEPTVRTWSTTSSKLSGESESSIHAKNPIIKTSTSDESESLAFSDTYQKINTNKFSSSNPIKKNINPRGEKHSSPANTSYLNPKSNMNKYETLPKNTISNQKDTILGNTNNKHKNTLKNSPEETYNYPVKEKLNDSIHASQIKTEIESDFSSTYHQNIGKSIKIDQTTKQFIESSSFSEKSSHKSENHAENKEKESSFSESNSSAFSAKYEQIQKSSPKAKKNIQPTKEENQFSEEEETKKDSIENQSSISVDYSLMDSSFTKKYEKIKNAMISKMNETEQKLNKNTSSSDFSVASKNQTNEEDNQKEQDTEYSSKFSDIYQKQGTPKQQDNKKFSSSSPETSKFSTSSQNQSDDDNDDEKEEEEENSDSTTHFSVEYRNAQRTEFDSIKNIQNTQELFSSNLDSQTEKEEDLHSYEIENSKSEPYTTSTFSDEYQNTRNNPNEAIKSPSKQSENQNNEMKNSSETLDSYSSNLKIDEEEEKYENESEEAGNKTNRKSRISSSSVFSEEIKKISRRNIKLGENPKETNQNNSISHDNGDYSYVNQEEEEEIVENENRSYSKTPSTSGFSAEIQKISKRNINSLSCISDSSSSKTSKLSSNSNTSSKKKLFIPVSSSSSQFSSSLISDDDSNEFPLSNKKRNQAENNNQKLDKNEKLESYSVDSSNFSEIYNKKQSETTKVKQPIKKYELNLSYLSNDGEDLPDIPSEGMNELPDISSEDSIETLNQSKTKTQNKKIKKDETSMKEKPTNLLKSNSHSDSDSPSSSKRKKVKKTVKFDESNNQKQRKQRDPNLSSSFSFSLQNIPQPPEEGSSLHENEDFGEVINEQVLNESVKTEKFKIQNIQQDNLKSKSESSSSISEANEKEKPIKKSKSDKRKERDNKKSSDSHSATSSSDFAYTPRSNEKVTPNQLARTIEDDSFNSIPESSKIGSPPHRSLINDSKVPNKKENETYSDAVSDSSSMSEIFKSEELSAIPLAHKDDLKFNSSSSGKVPIKLEELEDDDFGIDIEGIQNNGSENRKMTKGKKTKVEEEKITLNNSTSGSKNLKSSQVFEFDAENEKKKFKKDKKKDAKSENKVKKLEKSEKEIETKKKHPIEKVRKAPNKQISNQDEEEAQAITKVLNLPDSPVSSHSDKEDSSLNLNSSDIKIDVDKLFGKVKKFKEVNGKEVEGLIEVESSDVLY</sequence>
<feature type="compositionally biased region" description="Polar residues" evidence="1">
    <location>
        <begin position="2277"/>
        <end position="2286"/>
    </location>
</feature>
<feature type="region of interest" description="Disordered" evidence="1">
    <location>
        <begin position="532"/>
        <end position="577"/>
    </location>
</feature>
<feature type="compositionally biased region" description="Basic and acidic residues" evidence="1">
    <location>
        <begin position="2488"/>
        <end position="2498"/>
    </location>
</feature>